<evidence type="ECO:0000259" key="4">
    <source>
        <dbReference type="PROSITE" id="PS50995"/>
    </source>
</evidence>
<dbReference type="SUPFAM" id="SSF46785">
    <property type="entry name" value="Winged helix' DNA-binding domain"/>
    <property type="match status" value="1"/>
</dbReference>
<dbReference type="Proteomes" id="UP000531659">
    <property type="component" value="Unassembled WGS sequence"/>
</dbReference>
<proteinExistence type="predicted"/>
<evidence type="ECO:0000313" key="5">
    <source>
        <dbReference type="EMBL" id="NNU75205.1"/>
    </source>
</evidence>
<dbReference type="AlphaFoldDB" id="A0A7Y3SUA2"/>
<dbReference type="GO" id="GO:0003700">
    <property type="term" value="F:DNA-binding transcription factor activity"/>
    <property type="evidence" value="ECO:0007669"/>
    <property type="project" value="InterPro"/>
</dbReference>
<reference evidence="5 6" key="1">
    <citation type="submission" date="2020-05" db="EMBL/GenBank/DDBJ databases">
        <title>Complete genome of Clostridium estertheticum subspecies estertheticum, isolated from Vacuum packed lamb meat from New Zealand imported to Switzerland.</title>
        <authorList>
            <person name="Wambui J."/>
            <person name="Stevens M.J.A."/>
            <person name="Stephan R."/>
        </authorList>
    </citation>
    <scope>NUCLEOTIDE SEQUENCE [LARGE SCALE GENOMIC DNA]</scope>
    <source>
        <strain evidence="5 6">CEST001</strain>
    </source>
</reference>
<dbReference type="InterPro" id="IPR036388">
    <property type="entry name" value="WH-like_DNA-bd_sf"/>
</dbReference>
<sequence>MNKDEKQDLIHNMSQFYIILQREVLDLIAESNNSDLSPLLFNALHEIYLDEYIIPSVLSKRLSITIPNTSRCLHSLTKMGYVIKVKDKVDKRITHIELSLKGIDLAQSSFNHMDESMLKKVEVLNSGELAKISESFLILMSLFKNRIKE</sequence>
<dbReference type="InterPro" id="IPR036390">
    <property type="entry name" value="WH_DNA-bd_sf"/>
</dbReference>
<accession>A0A7Y3SUA2</accession>
<gene>
    <name evidence="5" type="ORF">HLQ16_04600</name>
</gene>
<comment type="caution">
    <text evidence="5">The sequence shown here is derived from an EMBL/GenBank/DDBJ whole genome shotgun (WGS) entry which is preliminary data.</text>
</comment>
<feature type="domain" description="HTH marR-type" evidence="4">
    <location>
        <begin position="6"/>
        <end position="144"/>
    </location>
</feature>
<dbReference type="Pfam" id="PF01047">
    <property type="entry name" value="MarR"/>
    <property type="match status" value="1"/>
</dbReference>
<evidence type="ECO:0000256" key="2">
    <source>
        <dbReference type="ARBA" id="ARBA00023125"/>
    </source>
</evidence>
<keyword evidence="1" id="KW-0805">Transcription regulation</keyword>
<dbReference type="PROSITE" id="PS50995">
    <property type="entry name" value="HTH_MARR_2"/>
    <property type="match status" value="1"/>
</dbReference>
<keyword evidence="2" id="KW-0238">DNA-binding</keyword>
<dbReference type="GeneID" id="83591409"/>
<evidence type="ECO:0000256" key="1">
    <source>
        <dbReference type="ARBA" id="ARBA00023015"/>
    </source>
</evidence>
<dbReference type="InterPro" id="IPR000835">
    <property type="entry name" value="HTH_MarR-typ"/>
</dbReference>
<dbReference type="GO" id="GO:0003677">
    <property type="term" value="F:DNA binding"/>
    <property type="evidence" value="ECO:0007669"/>
    <property type="project" value="UniProtKB-KW"/>
</dbReference>
<evidence type="ECO:0000256" key="3">
    <source>
        <dbReference type="ARBA" id="ARBA00023163"/>
    </source>
</evidence>
<name>A0A7Y3SUA2_9CLOT</name>
<dbReference type="EMBL" id="JABEYB010000003">
    <property type="protein sequence ID" value="NNU75205.1"/>
    <property type="molecule type" value="Genomic_DNA"/>
</dbReference>
<protein>
    <submittedName>
        <fullName evidence="5">MarR family transcriptional regulator</fullName>
    </submittedName>
</protein>
<evidence type="ECO:0000313" key="6">
    <source>
        <dbReference type="Proteomes" id="UP000531659"/>
    </source>
</evidence>
<dbReference type="PANTHER" id="PTHR42756">
    <property type="entry name" value="TRANSCRIPTIONAL REGULATOR, MARR"/>
    <property type="match status" value="1"/>
</dbReference>
<organism evidence="5 6">
    <name type="scientific">Clostridium estertheticum</name>
    <dbReference type="NCBI Taxonomy" id="238834"/>
    <lineage>
        <taxon>Bacteria</taxon>
        <taxon>Bacillati</taxon>
        <taxon>Bacillota</taxon>
        <taxon>Clostridia</taxon>
        <taxon>Eubacteriales</taxon>
        <taxon>Clostridiaceae</taxon>
        <taxon>Clostridium</taxon>
    </lineage>
</organism>
<dbReference type="Gene3D" id="1.10.10.10">
    <property type="entry name" value="Winged helix-like DNA-binding domain superfamily/Winged helix DNA-binding domain"/>
    <property type="match status" value="1"/>
</dbReference>
<dbReference type="RefSeq" id="WP_171295992.1">
    <property type="nucleotide sequence ID" value="NZ_CP077615.1"/>
</dbReference>
<dbReference type="SMART" id="SM00347">
    <property type="entry name" value="HTH_MARR"/>
    <property type="match status" value="1"/>
</dbReference>
<dbReference type="PANTHER" id="PTHR42756:SF1">
    <property type="entry name" value="TRANSCRIPTIONAL REPRESSOR OF EMRAB OPERON"/>
    <property type="match status" value="1"/>
</dbReference>
<keyword evidence="3" id="KW-0804">Transcription</keyword>